<sequence>MGKKNPKSRRKKPPRLPVFEGEVNNVSGSGDESPSNAQNNSLEEQNDLCLTQSRHDSSESEGNSEEEQEID</sequence>
<evidence type="ECO:0000313" key="3">
    <source>
        <dbReference type="Proteomes" id="UP001180020"/>
    </source>
</evidence>
<name>A0AAV9FUD0_ACOCL</name>
<dbReference type="AlphaFoldDB" id="A0AAV9FUD0"/>
<reference evidence="2" key="1">
    <citation type="journal article" date="2023" name="Nat. Commun.">
        <title>Diploid and tetraploid genomes of Acorus and the evolution of monocots.</title>
        <authorList>
            <person name="Ma L."/>
            <person name="Liu K.W."/>
            <person name="Li Z."/>
            <person name="Hsiao Y.Y."/>
            <person name="Qi Y."/>
            <person name="Fu T."/>
            <person name="Tang G.D."/>
            <person name="Zhang D."/>
            <person name="Sun W.H."/>
            <person name="Liu D.K."/>
            <person name="Li Y."/>
            <person name="Chen G.Z."/>
            <person name="Liu X.D."/>
            <person name="Liao X.Y."/>
            <person name="Jiang Y.T."/>
            <person name="Yu X."/>
            <person name="Hao Y."/>
            <person name="Huang J."/>
            <person name="Zhao X.W."/>
            <person name="Ke S."/>
            <person name="Chen Y.Y."/>
            <person name="Wu W.L."/>
            <person name="Hsu J.L."/>
            <person name="Lin Y.F."/>
            <person name="Huang M.D."/>
            <person name="Li C.Y."/>
            <person name="Huang L."/>
            <person name="Wang Z.W."/>
            <person name="Zhao X."/>
            <person name="Zhong W.Y."/>
            <person name="Peng D.H."/>
            <person name="Ahmad S."/>
            <person name="Lan S."/>
            <person name="Zhang J.S."/>
            <person name="Tsai W.C."/>
            <person name="Van de Peer Y."/>
            <person name="Liu Z.J."/>
        </authorList>
    </citation>
    <scope>NUCLEOTIDE SEQUENCE</scope>
    <source>
        <strain evidence="2">CP</strain>
    </source>
</reference>
<feature type="compositionally biased region" description="Acidic residues" evidence="1">
    <location>
        <begin position="62"/>
        <end position="71"/>
    </location>
</feature>
<feature type="region of interest" description="Disordered" evidence="1">
    <location>
        <begin position="1"/>
        <end position="71"/>
    </location>
</feature>
<gene>
    <name evidence="2" type="ORF">QJS10_CPA01g01975</name>
</gene>
<evidence type="ECO:0000256" key="1">
    <source>
        <dbReference type="SAM" id="MobiDB-lite"/>
    </source>
</evidence>
<evidence type="ECO:0000313" key="2">
    <source>
        <dbReference type="EMBL" id="KAK1326768.1"/>
    </source>
</evidence>
<comment type="caution">
    <text evidence="2">The sequence shown here is derived from an EMBL/GenBank/DDBJ whole genome shotgun (WGS) entry which is preliminary data.</text>
</comment>
<proteinExistence type="predicted"/>
<keyword evidence="3" id="KW-1185">Reference proteome</keyword>
<reference evidence="2" key="2">
    <citation type="submission" date="2023-06" db="EMBL/GenBank/DDBJ databases">
        <authorList>
            <person name="Ma L."/>
            <person name="Liu K.-W."/>
            <person name="Li Z."/>
            <person name="Hsiao Y.-Y."/>
            <person name="Qi Y."/>
            <person name="Fu T."/>
            <person name="Tang G."/>
            <person name="Zhang D."/>
            <person name="Sun W.-H."/>
            <person name="Liu D.-K."/>
            <person name="Li Y."/>
            <person name="Chen G.-Z."/>
            <person name="Liu X.-D."/>
            <person name="Liao X.-Y."/>
            <person name="Jiang Y.-T."/>
            <person name="Yu X."/>
            <person name="Hao Y."/>
            <person name="Huang J."/>
            <person name="Zhao X.-W."/>
            <person name="Ke S."/>
            <person name="Chen Y.-Y."/>
            <person name="Wu W.-L."/>
            <person name="Hsu J.-L."/>
            <person name="Lin Y.-F."/>
            <person name="Huang M.-D."/>
            <person name="Li C.-Y."/>
            <person name="Huang L."/>
            <person name="Wang Z.-W."/>
            <person name="Zhao X."/>
            <person name="Zhong W.-Y."/>
            <person name="Peng D.-H."/>
            <person name="Ahmad S."/>
            <person name="Lan S."/>
            <person name="Zhang J.-S."/>
            <person name="Tsai W.-C."/>
            <person name="Van De Peer Y."/>
            <person name="Liu Z.-J."/>
        </authorList>
    </citation>
    <scope>NUCLEOTIDE SEQUENCE</scope>
    <source>
        <strain evidence="2">CP</strain>
        <tissue evidence="2">Leaves</tissue>
    </source>
</reference>
<dbReference type="EMBL" id="JAUJYO010000001">
    <property type="protein sequence ID" value="KAK1326768.1"/>
    <property type="molecule type" value="Genomic_DNA"/>
</dbReference>
<protein>
    <submittedName>
        <fullName evidence="2">Uncharacterized protein</fullName>
    </submittedName>
</protein>
<feature type="compositionally biased region" description="Basic residues" evidence="1">
    <location>
        <begin position="1"/>
        <end position="14"/>
    </location>
</feature>
<dbReference type="Proteomes" id="UP001180020">
    <property type="component" value="Unassembled WGS sequence"/>
</dbReference>
<feature type="compositionally biased region" description="Polar residues" evidence="1">
    <location>
        <begin position="24"/>
        <end position="52"/>
    </location>
</feature>
<accession>A0AAV9FUD0</accession>
<organism evidence="2 3">
    <name type="scientific">Acorus calamus</name>
    <name type="common">Sweet flag</name>
    <dbReference type="NCBI Taxonomy" id="4465"/>
    <lineage>
        <taxon>Eukaryota</taxon>
        <taxon>Viridiplantae</taxon>
        <taxon>Streptophyta</taxon>
        <taxon>Embryophyta</taxon>
        <taxon>Tracheophyta</taxon>
        <taxon>Spermatophyta</taxon>
        <taxon>Magnoliopsida</taxon>
        <taxon>Liliopsida</taxon>
        <taxon>Acoraceae</taxon>
        <taxon>Acorus</taxon>
    </lineage>
</organism>